<evidence type="ECO:0000313" key="10">
    <source>
        <dbReference type="EMBL" id="OXY83325.1"/>
    </source>
</evidence>
<gene>
    <name evidence="10" type="ORF">B6S08_07505</name>
</gene>
<feature type="transmembrane region" description="Helical" evidence="8">
    <location>
        <begin position="32"/>
        <end position="52"/>
    </location>
</feature>
<dbReference type="Gene3D" id="1.20.1250.20">
    <property type="entry name" value="MFS general substrate transporter like domains"/>
    <property type="match status" value="2"/>
</dbReference>
<dbReference type="GO" id="GO:0005886">
    <property type="term" value="C:plasma membrane"/>
    <property type="evidence" value="ECO:0007669"/>
    <property type="project" value="UniProtKB-SubCell"/>
</dbReference>
<name>A0A233RIV7_9GAMM</name>
<evidence type="ECO:0000256" key="7">
    <source>
        <dbReference type="ARBA" id="ARBA00023136"/>
    </source>
</evidence>
<feature type="transmembrane region" description="Helical" evidence="8">
    <location>
        <begin position="64"/>
        <end position="86"/>
    </location>
</feature>
<feature type="transmembrane region" description="Helical" evidence="8">
    <location>
        <begin position="156"/>
        <end position="179"/>
    </location>
</feature>
<dbReference type="PANTHER" id="PTHR23522:SF10">
    <property type="entry name" value="3-PHENYLPROPIONIC ACID TRANSPORTER-RELATED"/>
    <property type="match status" value="1"/>
</dbReference>
<keyword evidence="11" id="KW-1185">Reference proteome</keyword>
<feature type="transmembrane region" description="Helical" evidence="8">
    <location>
        <begin position="261"/>
        <end position="281"/>
    </location>
</feature>
<evidence type="ECO:0000256" key="2">
    <source>
        <dbReference type="ARBA" id="ARBA00022448"/>
    </source>
</evidence>
<dbReference type="AlphaFoldDB" id="A0A233RIV7"/>
<dbReference type="GO" id="GO:0015528">
    <property type="term" value="F:lactose:proton symporter activity"/>
    <property type="evidence" value="ECO:0007669"/>
    <property type="project" value="TreeGrafter"/>
</dbReference>
<keyword evidence="2" id="KW-0813">Transport</keyword>
<evidence type="ECO:0000259" key="9">
    <source>
        <dbReference type="Pfam" id="PF12832"/>
    </source>
</evidence>
<dbReference type="GO" id="GO:0030395">
    <property type="term" value="F:lactose binding"/>
    <property type="evidence" value="ECO:0007669"/>
    <property type="project" value="TreeGrafter"/>
</dbReference>
<dbReference type="InterPro" id="IPR026032">
    <property type="entry name" value="HcaT-like"/>
</dbReference>
<keyword evidence="5 8" id="KW-0812">Transmembrane</keyword>
<feature type="transmembrane region" description="Helical" evidence="8">
    <location>
        <begin position="233"/>
        <end position="254"/>
    </location>
</feature>
<feature type="domain" description="Major facilitator superfamily associated" evidence="9">
    <location>
        <begin position="6"/>
        <end position="357"/>
    </location>
</feature>
<proteinExistence type="predicted"/>
<feature type="transmembrane region" description="Helical" evidence="8">
    <location>
        <begin position="327"/>
        <end position="348"/>
    </location>
</feature>
<keyword evidence="4" id="KW-0997">Cell inner membrane</keyword>
<evidence type="ECO:0000256" key="1">
    <source>
        <dbReference type="ARBA" id="ARBA00004429"/>
    </source>
</evidence>
<feature type="transmembrane region" description="Helical" evidence="8">
    <location>
        <begin position="354"/>
        <end position="371"/>
    </location>
</feature>
<evidence type="ECO:0000256" key="6">
    <source>
        <dbReference type="ARBA" id="ARBA00022989"/>
    </source>
</evidence>
<feature type="transmembrane region" description="Helical" evidence="8">
    <location>
        <begin position="92"/>
        <end position="111"/>
    </location>
</feature>
<dbReference type="InterPro" id="IPR036259">
    <property type="entry name" value="MFS_trans_sf"/>
</dbReference>
<dbReference type="NCBIfam" id="NF008346">
    <property type="entry name" value="PRK11128.1"/>
    <property type="match status" value="1"/>
</dbReference>
<organism evidence="10 11">
    <name type="scientific">Oceanimonas doudoroffii</name>
    <dbReference type="NCBI Taxonomy" id="84158"/>
    <lineage>
        <taxon>Bacteria</taxon>
        <taxon>Pseudomonadati</taxon>
        <taxon>Pseudomonadota</taxon>
        <taxon>Gammaproteobacteria</taxon>
        <taxon>Aeromonadales</taxon>
        <taxon>Aeromonadaceae</taxon>
        <taxon>Oceanimonas</taxon>
    </lineage>
</organism>
<sequence length="381" mass="40929">MTPANWLSLFFGLYFFSFGTFLPYWALWLQGAGASAGFIGLLLGLGMAVRCLGNLGVMSCIRTATHLVPAIRGLALASLLVFTAFYGWQSSVALLVLTLLANLIYSSLIPAGEAMACRYIVQVQLDYGRARLWGSVAFIGANLVVGMLNDHFGSQWILHGMVLSLALLSLLSFAPISPAPQEPATGRRAASLLQVLKRPGVGRFLLVTSLLQGSHAFYYGFSALHWQQQGYNSSIIGYLWGLGVLAEILVFMFYKRWLGHWSASGLLMAGMICALCRWLLLGATTDPFWLVLAQVLHAGSFGFTHLGAVRFISGELAGEAAFGAQALYAAVSSGLAPGLLLMLSGLLYPSLGGHTYWLMAAAVLPVAWLLTGPLNKEQAQS</sequence>
<reference evidence="10 11" key="1">
    <citation type="submission" date="2017-08" db="EMBL/GenBank/DDBJ databases">
        <title>A Genome Sequence of Oceanimonas doudoroffii ATCC 27123T.</title>
        <authorList>
            <person name="Brennan M.A."/>
            <person name="Maclea K.S."/>
            <person name="Mcclelland W.D."/>
            <person name="Trachtenberg A.M."/>
        </authorList>
    </citation>
    <scope>NUCLEOTIDE SEQUENCE [LARGE SCALE GENOMIC DNA]</scope>
    <source>
        <strain evidence="10 11">ATCC 27123</strain>
    </source>
</reference>
<dbReference type="Pfam" id="PF12832">
    <property type="entry name" value="MFS_1_like"/>
    <property type="match status" value="1"/>
</dbReference>
<feature type="transmembrane region" description="Helical" evidence="8">
    <location>
        <begin position="200"/>
        <end position="221"/>
    </location>
</feature>
<feature type="transmembrane region" description="Helical" evidence="8">
    <location>
        <begin position="132"/>
        <end position="150"/>
    </location>
</feature>
<evidence type="ECO:0000256" key="8">
    <source>
        <dbReference type="SAM" id="Phobius"/>
    </source>
</evidence>
<dbReference type="RefSeq" id="WP_094200099.1">
    <property type="nucleotide sequence ID" value="NZ_NBIM01000001.1"/>
</dbReference>
<dbReference type="NCBIfam" id="NF037955">
    <property type="entry name" value="mfs"/>
    <property type="match status" value="1"/>
</dbReference>
<evidence type="ECO:0000256" key="4">
    <source>
        <dbReference type="ARBA" id="ARBA00022519"/>
    </source>
</evidence>
<dbReference type="PIRSF" id="PIRSF004925">
    <property type="entry name" value="HcaT"/>
    <property type="match status" value="1"/>
</dbReference>
<dbReference type="InterPro" id="IPR024989">
    <property type="entry name" value="MFS_assoc_dom"/>
</dbReference>
<protein>
    <submittedName>
        <fullName evidence="10">3-phenylpropionate MFS transporter</fullName>
    </submittedName>
</protein>
<evidence type="ECO:0000256" key="5">
    <source>
        <dbReference type="ARBA" id="ARBA00022692"/>
    </source>
</evidence>
<keyword evidence="3" id="KW-1003">Cell membrane</keyword>
<comment type="caution">
    <text evidence="10">The sequence shown here is derived from an EMBL/GenBank/DDBJ whole genome shotgun (WGS) entry which is preliminary data.</text>
</comment>
<evidence type="ECO:0000256" key="3">
    <source>
        <dbReference type="ARBA" id="ARBA00022475"/>
    </source>
</evidence>
<dbReference type="SUPFAM" id="SSF103473">
    <property type="entry name" value="MFS general substrate transporter"/>
    <property type="match status" value="1"/>
</dbReference>
<accession>A0A233RIV7</accession>
<feature type="transmembrane region" description="Helical" evidence="8">
    <location>
        <begin position="7"/>
        <end position="26"/>
    </location>
</feature>
<dbReference type="PANTHER" id="PTHR23522">
    <property type="entry name" value="BLL5896 PROTEIN"/>
    <property type="match status" value="1"/>
</dbReference>
<evidence type="ECO:0000313" key="11">
    <source>
        <dbReference type="Proteomes" id="UP000242757"/>
    </source>
</evidence>
<dbReference type="Proteomes" id="UP000242757">
    <property type="component" value="Unassembled WGS sequence"/>
</dbReference>
<dbReference type="OrthoDB" id="9150135at2"/>
<dbReference type="EMBL" id="NBIM01000001">
    <property type="protein sequence ID" value="OXY83325.1"/>
    <property type="molecule type" value="Genomic_DNA"/>
</dbReference>
<keyword evidence="6 8" id="KW-1133">Transmembrane helix</keyword>
<feature type="transmembrane region" description="Helical" evidence="8">
    <location>
        <begin position="287"/>
        <end position="306"/>
    </location>
</feature>
<keyword evidence="7 8" id="KW-0472">Membrane</keyword>
<comment type="subcellular location">
    <subcellularLocation>
        <location evidence="1">Cell inner membrane</location>
        <topology evidence="1">Multi-pass membrane protein</topology>
    </subcellularLocation>
</comment>